<dbReference type="InterPro" id="IPR029063">
    <property type="entry name" value="SAM-dependent_MTases_sf"/>
</dbReference>
<dbReference type="Gene3D" id="3.40.50.150">
    <property type="entry name" value="Vaccinia Virus protein VP39"/>
    <property type="match status" value="1"/>
</dbReference>
<sequence length="219" mass="25115">MELDKNIFTRCLELESQNKQLILYQQEIGDVNCVVWDAAIVLTKYLDHLSSSNDQWLTGKKVLELGAGIGCVGMTAACLGSDVIMTDLESTIPILNYNISKNETLWDKDGKGSAKAQVMEWKNDIEFDFSPDIILVADCVYYSESIDPLIKTLEYFCKKNEKTYVIMSQEERDTPGQIPVWQQFLEQVKKVFKLEYIPRSEQHPLYSSEDIHLIKMTIL</sequence>
<dbReference type="Proteomes" id="UP000786811">
    <property type="component" value="Unassembled WGS sequence"/>
</dbReference>
<keyword evidence="1" id="KW-0808">Transferase</keyword>
<gene>
    <name evidence="1" type="ORF">HICCMSTLAB_LOCUS13853</name>
</gene>
<accession>A0A8J2HSG2</accession>
<organism evidence="1 2">
    <name type="scientific">Cotesia congregata</name>
    <name type="common">Parasitoid wasp</name>
    <name type="synonym">Apanteles congregatus</name>
    <dbReference type="NCBI Taxonomy" id="51543"/>
    <lineage>
        <taxon>Eukaryota</taxon>
        <taxon>Metazoa</taxon>
        <taxon>Ecdysozoa</taxon>
        <taxon>Arthropoda</taxon>
        <taxon>Hexapoda</taxon>
        <taxon>Insecta</taxon>
        <taxon>Pterygota</taxon>
        <taxon>Neoptera</taxon>
        <taxon>Endopterygota</taxon>
        <taxon>Hymenoptera</taxon>
        <taxon>Apocrita</taxon>
        <taxon>Ichneumonoidea</taxon>
        <taxon>Braconidae</taxon>
        <taxon>Microgastrinae</taxon>
        <taxon>Cotesia</taxon>
    </lineage>
</organism>
<dbReference type="InterPro" id="IPR019410">
    <property type="entry name" value="Methyltransf_16"/>
</dbReference>
<keyword evidence="2" id="KW-1185">Reference proteome</keyword>
<dbReference type="EMBL" id="CAJNRD030001124">
    <property type="protein sequence ID" value="CAG5109217.1"/>
    <property type="molecule type" value="Genomic_DNA"/>
</dbReference>
<dbReference type="GO" id="GO:0032991">
    <property type="term" value="C:protein-containing complex"/>
    <property type="evidence" value="ECO:0007669"/>
    <property type="project" value="TreeGrafter"/>
</dbReference>
<dbReference type="GO" id="GO:0032259">
    <property type="term" value="P:methylation"/>
    <property type="evidence" value="ECO:0007669"/>
    <property type="project" value="UniProtKB-KW"/>
</dbReference>
<protein>
    <submittedName>
        <fullName evidence="1">Similar to Vcpkmt: Protein-lysine methyltransferase METTL21D (Mus musculus)</fullName>
    </submittedName>
</protein>
<dbReference type="SUPFAM" id="SSF53335">
    <property type="entry name" value="S-adenosyl-L-methionine-dependent methyltransferases"/>
    <property type="match status" value="1"/>
</dbReference>
<keyword evidence="1" id="KW-0489">Methyltransferase</keyword>
<dbReference type="Pfam" id="PF10294">
    <property type="entry name" value="Methyltransf_16"/>
    <property type="match status" value="1"/>
</dbReference>
<dbReference type="PANTHER" id="PTHR14614">
    <property type="entry name" value="HEPATOCELLULAR CARCINOMA-ASSOCIATED ANTIGEN"/>
    <property type="match status" value="1"/>
</dbReference>
<evidence type="ECO:0000313" key="2">
    <source>
        <dbReference type="Proteomes" id="UP000786811"/>
    </source>
</evidence>
<name>A0A8J2HSG2_COTCN</name>
<proteinExistence type="predicted"/>
<comment type="caution">
    <text evidence="1">The sequence shown here is derived from an EMBL/GenBank/DDBJ whole genome shotgun (WGS) entry which is preliminary data.</text>
</comment>
<dbReference type="AlphaFoldDB" id="A0A8J2HSG2"/>
<dbReference type="GO" id="GO:0005829">
    <property type="term" value="C:cytosol"/>
    <property type="evidence" value="ECO:0007669"/>
    <property type="project" value="TreeGrafter"/>
</dbReference>
<dbReference type="OrthoDB" id="413520at2759"/>
<reference evidence="1" key="1">
    <citation type="submission" date="2021-04" db="EMBL/GenBank/DDBJ databases">
        <authorList>
            <person name="Chebbi M.A.C M."/>
        </authorList>
    </citation>
    <scope>NUCLEOTIDE SEQUENCE</scope>
</reference>
<dbReference type="PANTHER" id="PTHR14614:SF44">
    <property type="entry name" value="PROTEIN N-LYSINE METHYLTRANSFERASE METTL21D"/>
    <property type="match status" value="1"/>
</dbReference>
<dbReference type="GO" id="GO:0008168">
    <property type="term" value="F:methyltransferase activity"/>
    <property type="evidence" value="ECO:0007669"/>
    <property type="project" value="UniProtKB-KW"/>
</dbReference>
<evidence type="ECO:0000313" key="1">
    <source>
        <dbReference type="EMBL" id="CAG5109217.1"/>
    </source>
</evidence>